<keyword evidence="11" id="KW-1185">Reference proteome</keyword>
<name>A0A5M6ZRZ2_9PROT</name>
<dbReference type="PANTHER" id="PTHR30576">
    <property type="entry name" value="COLANIC BIOSYNTHESIS UDP-GLUCOSE LIPID CARRIER TRANSFERASE"/>
    <property type="match status" value="1"/>
</dbReference>
<keyword evidence="3 10" id="KW-0808">Transferase</keyword>
<evidence type="ECO:0000256" key="8">
    <source>
        <dbReference type="SAM" id="Phobius"/>
    </source>
</evidence>
<reference evidence="10 11" key="1">
    <citation type="submission" date="2019-09" db="EMBL/GenBank/DDBJ databases">
        <authorList>
            <person name="Kevbrin V."/>
            <person name="Grouzdev D.S."/>
        </authorList>
    </citation>
    <scope>NUCLEOTIDE SEQUENCE [LARGE SCALE GENOMIC DNA]</scope>
    <source>
        <strain evidence="10 11">G-192</strain>
    </source>
</reference>
<feature type="transmembrane region" description="Helical" evidence="8">
    <location>
        <begin position="288"/>
        <end position="312"/>
    </location>
</feature>
<dbReference type="PANTHER" id="PTHR30576:SF10">
    <property type="entry name" value="SLL5057 PROTEIN"/>
    <property type="match status" value="1"/>
</dbReference>
<keyword evidence="7" id="KW-0270">Exopolysaccharide synthesis</keyword>
<gene>
    <name evidence="10" type="ORF">F1654_03450</name>
</gene>
<organism evidence="10 11">
    <name type="scientific">Alkalicaulis satelles</name>
    <dbReference type="NCBI Taxonomy" id="2609175"/>
    <lineage>
        <taxon>Bacteria</taxon>
        <taxon>Pseudomonadati</taxon>
        <taxon>Pseudomonadota</taxon>
        <taxon>Alphaproteobacteria</taxon>
        <taxon>Maricaulales</taxon>
        <taxon>Maricaulaceae</taxon>
        <taxon>Alkalicaulis</taxon>
    </lineage>
</organism>
<accession>A0A5M6ZRZ2</accession>
<evidence type="ECO:0000256" key="4">
    <source>
        <dbReference type="ARBA" id="ARBA00022692"/>
    </source>
</evidence>
<sequence length="481" mass="51886">MVHSLDQSLETHTGAGGRVSSAGLQSIKSAALLWADLIAFVLAGALAWMITGLWRAGVDYPALSANPAGISLHLGMAGAFSLALLAWFRSRGHYHRREALADQMPAILIGCAAALMAAGAIQFATIEVGSRLLTMLHWVLLAPVLVITRLAARTSLRSAGLWTSPAIVFCEPARAASTGDVIARHDALGVHVETAVSTQGLASRRLIDMMRQAAASGLVVVYAPSPGERHQHAVIRALTLEGVPFLLAPQLGPLPAHAEILNYPLEDVSFVDVRDPLARPLARAAKRAFDIAASAALLIVLAPVMGAVALAVRADGGPALFRQKRAGSGGEVFDCLKFRSMQMDAEARLEALIASDPAVAAEWNAFQKLRRDPRITAVGRLIRKTNIDELPQLINVLRGEMSLVGPRPMTLGQMDEYGDYLTAYQRVRPGLTGLWQTNGRNATTFAERARLDAWYVRNWSLWRDFVILIRTVREVVFARGG</sequence>
<dbReference type="RefSeq" id="WP_150022092.1">
    <property type="nucleotide sequence ID" value="NZ_VWOJ01000001.1"/>
</dbReference>
<dbReference type="InterPro" id="IPR003362">
    <property type="entry name" value="Bact_transf"/>
</dbReference>
<protein>
    <submittedName>
        <fullName evidence="10">Exopolysaccharide biosynthesis polyprenyl glycosylphosphotransferase</fullName>
    </submittedName>
</protein>
<evidence type="ECO:0000256" key="3">
    <source>
        <dbReference type="ARBA" id="ARBA00022679"/>
    </source>
</evidence>
<dbReference type="GO" id="GO:0000271">
    <property type="term" value="P:polysaccharide biosynthetic process"/>
    <property type="evidence" value="ECO:0007669"/>
    <property type="project" value="UniProtKB-KW"/>
</dbReference>
<keyword evidence="4 8" id="KW-0812">Transmembrane</keyword>
<keyword evidence="6 8" id="KW-0472">Membrane</keyword>
<feature type="transmembrane region" description="Helical" evidence="8">
    <location>
        <begin position="100"/>
        <end position="123"/>
    </location>
</feature>
<dbReference type="InterPro" id="IPR017475">
    <property type="entry name" value="EPS_sugar_tfrase"/>
</dbReference>
<proteinExistence type="inferred from homology"/>
<dbReference type="AlphaFoldDB" id="A0A5M6ZRZ2"/>
<evidence type="ECO:0000259" key="9">
    <source>
        <dbReference type="Pfam" id="PF02397"/>
    </source>
</evidence>
<evidence type="ECO:0000313" key="10">
    <source>
        <dbReference type="EMBL" id="KAA5805061.1"/>
    </source>
</evidence>
<dbReference type="GO" id="GO:0016780">
    <property type="term" value="F:phosphotransferase activity, for other substituted phosphate groups"/>
    <property type="evidence" value="ECO:0007669"/>
    <property type="project" value="TreeGrafter"/>
</dbReference>
<feature type="domain" description="Bacterial sugar transferase" evidence="9">
    <location>
        <begin position="286"/>
        <end position="476"/>
    </location>
</feature>
<evidence type="ECO:0000256" key="6">
    <source>
        <dbReference type="ARBA" id="ARBA00023136"/>
    </source>
</evidence>
<dbReference type="NCBIfam" id="TIGR03025">
    <property type="entry name" value="EPS_sugtrans"/>
    <property type="match status" value="1"/>
</dbReference>
<evidence type="ECO:0000313" key="11">
    <source>
        <dbReference type="Proteomes" id="UP000325122"/>
    </source>
</evidence>
<dbReference type="Proteomes" id="UP000325122">
    <property type="component" value="Unassembled WGS sequence"/>
</dbReference>
<evidence type="ECO:0000256" key="5">
    <source>
        <dbReference type="ARBA" id="ARBA00022989"/>
    </source>
</evidence>
<keyword evidence="5 8" id="KW-1133">Transmembrane helix</keyword>
<comment type="caution">
    <text evidence="10">The sequence shown here is derived from an EMBL/GenBank/DDBJ whole genome shotgun (WGS) entry which is preliminary data.</text>
</comment>
<evidence type="ECO:0000256" key="2">
    <source>
        <dbReference type="ARBA" id="ARBA00006464"/>
    </source>
</evidence>
<dbReference type="Pfam" id="PF02397">
    <property type="entry name" value="Bac_transf"/>
    <property type="match status" value="1"/>
</dbReference>
<comment type="similarity">
    <text evidence="2">Belongs to the bacterial sugar transferase family.</text>
</comment>
<evidence type="ECO:0000256" key="7">
    <source>
        <dbReference type="ARBA" id="ARBA00023169"/>
    </source>
</evidence>
<feature type="transmembrane region" description="Helical" evidence="8">
    <location>
        <begin position="31"/>
        <end position="50"/>
    </location>
</feature>
<dbReference type="EMBL" id="VWOJ01000001">
    <property type="protein sequence ID" value="KAA5805061.1"/>
    <property type="molecule type" value="Genomic_DNA"/>
</dbReference>
<comment type="subcellular location">
    <subcellularLocation>
        <location evidence="1">Membrane</location>
        <topology evidence="1">Multi-pass membrane protein</topology>
    </subcellularLocation>
</comment>
<dbReference type="GO" id="GO:0016020">
    <property type="term" value="C:membrane"/>
    <property type="evidence" value="ECO:0007669"/>
    <property type="project" value="UniProtKB-SubCell"/>
</dbReference>
<feature type="transmembrane region" description="Helical" evidence="8">
    <location>
        <begin position="70"/>
        <end position="88"/>
    </location>
</feature>
<evidence type="ECO:0000256" key="1">
    <source>
        <dbReference type="ARBA" id="ARBA00004141"/>
    </source>
</evidence>
<feature type="transmembrane region" description="Helical" evidence="8">
    <location>
        <begin position="135"/>
        <end position="152"/>
    </location>
</feature>